<keyword evidence="1" id="KW-0132">Cell division</keyword>
<reference evidence="1" key="1">
    <citation type="submission" date="2022-10" db="EMBL/GenBank/DDBJ databases">
        <authorList>
            <person name="Yu W.X."/>
        </authorList>
    </citation>
    <scope>NUCLEOTIDE SEQUENCE</scope>
    <source>
        <strain evidence="1">AAT</strain>
    </source>
</reference>
<dbReference type="Proteomes" id="UP001209229">
    <property type="component" value="Unassembled WGS sequence"/>
</dbReference>
<sequence length="243" mass="27986">MKVKKIKNTILWVLLLAFFPVVFSFVSQGKSKVVCSQVHVEVKDSVNYQFVTSEQIKSVLLNKYPRLLGGAIEDVDCEEIEVFLKKHEAINECEAYYTIGGNLNVFIGQKKPLLRVFSGYDSYYLDENGNKMSLFDQYASHTLVLSGHVNKLDSLNEIVEFAHFINDNPFWNAQIEQIYVEQNGEISLAPRVGDQIVYLGSLENYSTKMRNLYALYTEGLHPREWNNYKEINLKYEGQIICTK</sequence>
<protein>
    <submittedName>
        <fullName evidence="1">Cell division protein FtsQ</fullName>
    </submittedName>
</protein>
<keyword evidence="1" id="KW-0131">Cell cycle</keyword>
<evidence type="ECO:0000313" key="1">
    <source>
        <dbReference type="EMBL" id="MCW3788395.1"/>
    </source>
</evidence>
<evidence type="ECO:0000313" key="2">
    <source>
        <dbReference type="Proteomes" id="UP001209229"/>
    </source>
</evidence>
<gene>
    <name evidence="1" type="ORF">OM075_18145</name>
</gene>
<organism evidence="1 2">
    <name type="scientific">Plebeiibacterium sediminum</name>
    <dbReference type="NCBI Taxonomy" id="2992112"/>
    <lineage>
        <taxon>Bacteria</taxon>
        <taxon>Pseudomonadati</taxon>
        <taxon>Bacteroidota</taxon>
        <taxon>Bacteroidia</taxon>
        <taxon>Marinilabiliales</taxon>
        <taxon>Marinilabiliaceae</taxon>
        <taxon>Plebeiibacterium</taxon>
    </lineage>
</organism>
<dbReference type="EMBL" id="JAPDPJ010000052">
    <property type="protein sequence ID" value="MCW3788395.1"/>
    <property type="molecule type" value="Genomic_DNA"/>
</dbReference>
<accession>A0AAE3M894</accession>
<name>A0AAE3M894_9BACT</name>
<keyword evidence="2" id="KW-1185">Reference proteome</keyword>
<comment type="caution">
    <text evidence="1">The sequence shown here is derived from an EMBL/GenBank/DDBJ whole genome shotgun (WGS) entry which is preliminary data.</text>
</comment>
<dbReference type="GO" id="GO:0051301">
    <property type="term" value="P:cell division"/>
    <property type="evidence" value="ECO:0007669"/>
    <property type="project" value="UniProtKB-KW"/>
</dbReference>
<proteinExistence type="predicted"/>
<dbReference type="RefSeq" id="WP_301191955.1">
    <property type="nucleotide sequence ID" value="NZ_JAPDPJ010000052.1"/>
</dbReference>
<dbReference type="AlphaFoldDB" id="A0AAE3M894"/>